<feature type="region of interest" description="Disordered" evidence="1">
    <location>
        <begin position="401"/>
        <end position="435"/>
    </location>
</feature>
<accession>A0A2A4K8D1</accession>
<name>A0A2A4K8D1_HELVI</name>
<feature type="compositionally biased region" description="Polar residues" evidence="1">
    <location>
        <begin position="401"/>
        <end position="411"/>
    </location>
</feature>
<feature type="compositionally biased region" description="Basic and acidic residues" evidence="1">
    <location>
        <begin position="711"/>
        <end position="727"/>
    </location>
</feature>
<organism evidence="2">
    <name type="scientific">Heliothis virescens</name>
    <name type="common">Tobacco budworm moth</name>
    <dbReference type="NCBI Taxonomy" id="7102"/>
    <lineage>
        <taxon>Eukaryota</taxon>
        <taxon>Metazoa</taxon>
        <taxon>Ecdysozoa</taxon>
        <taxon>Arthropoda</taxon>
        <taxon>Hexapoda</taxon>
        <taxon>Insecta</taxon>
        <taxon>Pterygota</taxon>
        <taxon>Neoptera</taxon>
        <taxon>Endopterygota</taxon>
        <taxon>Lepidoptera</taxon>
        <taxon>Glossata</taxon>
        <taxon>Ditrysia</taxon>
        <taxon>Noctuoidea</taxon>
        <taxon>Noctuidae</taxon>
        <taxon>Heliothinae</taxon>
        <taxon>Heliothis</taxon>
    </lineage>
</organism>
<dbReference type="AlphaFoldDB" id="A0A2A4K8D1"/>
<feature type="compositionally biased region" description="Basic and acidic residues" evidence="1">
    <location>
        <begin position="682"/>
        <end position="700"/>
    </location>
</feature>
<evidence type="ECO:0000256" key="1">
    <source>
        <dbReference type="SAM" id="MobiDB-lite"/>
    </source>
</evidence>
<proteinExistence type="predicted"/>
<reference evidence="2" key="1">
    <citation type="submission" date="2017-09" db="EMBL/GenBank/DDBJ databases">
        <title>Contemporary evolution of a Lepidopteran species, Heliothis virescens, in response to modern agricultural practices.</title>
        <authorList>
            <person name="Fritz M.L."/>
            <person name="Deyonke A.M."/>
            <person name="Papanicolaou A."/>
            <person name="Micinski S."/>
            <person name="Westbrook J."/>
            <person name="Gould F."/>
        </authorList>
    </citation>
    <scope>NUCLEOTIDE SEQUENCE [LARGE SCALE GENOMIC DNA]</scope>
    <source>
        <strain evidence="2">HvINT-</strain>
        <tissue evidence="2">Whole body</tissue>
    </source>
</reference>
<gene>
    <name evidence="2" type="ORF">B5V51_10857</name>
</gene>
<feature type="region of interest" description="Disordered" evidence="1">
    <location>
        <begin position="98"/>
        <end position="120"/>
    </location>
</feature>
<feature type="region of interest" description="Disordered" evidence="1">
    <location>
        <begin position="681"/>
        <end position="733"/>
    </location>
</feature>
<sequence length="733" mass="83109">MEQITLGTLTEWRPPAKEEAFFNNVVQILDEVFPDNWRAWIINTLTYNDLFGEQISSDLECSAVQAYNKFSETVNMIKALLISRQEASEILKKDVNVDTSSDCNSSRGTKRSHSPELLAPSKEPRIGKFMAQQNLILEKLCSIAQTTNENVRLILHKDLHSINSSQGTVSPIPDCNKSLNGETVNPYFEEDSWEAPPLINGPQQNEELNGHDGDTEPLQDFNPDTKETEAKITKADDMLVQQGVGCQRFNSENWQNIRYAEVQKQFQASPAFTALKVNGNLATVTPPWQLVSVLEKMDLCLGAVTHGLLQQRRTFQLIYEDAPSPVKAYISKKFLEPQSEFRKCSDSLLQYTCGKRAEMEQITLGTLTEWRPPAKEEAFFNNVVQILDEEASEILKKDVNVDTSSDCNSSRGTKRSHSPELLAPSKEPRIDCNKSLNGETVNPYFEEDSWEAPPLINGPQQNEELNGHDGDTEPLQDFNPDTKETEAKITKADDMLVQQGVGCQRFNSENWQNIRYAEVQKQFQASPAFTALKVNGNLATVTPPWQLVSVLEKMDLCLGAVTHGLLQQRRTFQLIYEDAPSPVKAYISKKFLEPQSEFRKCSDSLLQYTCGKRAEVIQQRRALYKPQNKILRDLLHTIPPSETCLFAEPQLSELVKEQGGITKLFPGKFRRSTTSTFATTKAYRDKRPQPSASEAKEKFHQNNQNKNTAARKPERSRYQTKRAPDRRSRNKKY</sequence>
<dbReference type="EMBL" id="NWSH01000054">
    <property type="protein sequence ID" value="PCG80154.1"/>
    <property type="molecule type" value="Genomic_DNA"/>
</dbReference>
<feature type="compositionally biased region" description="Polar residues" evidence="1">
    <location>
        <begin position="98"/>
        <end position="107"/>
    </location>
</feature>
<evidence type="ECO:0000313" key="2">
    <source>
        <dbReference type="EMBL" id="PCG80154.1"/>
    </source>
</evidence>
<comment type="caution">
    <text evidence="2">The sequence shown here is derived from an EMBL/GenBank/DDBJ whole genome shotgun (WGS) entry which is preliminary data.</text>
</comment>
<protein>
    <submittedName>
        <fullName evidence="2">Uncharacterized protein</fullName>
    </submittedName>
</protein>